<gene>
    <name evidence="12" type="ORF">CVU83_03065</name>
</gene>
<dbReference type="GO" id="GO:0005886">
    <property type="term" value="C:plasma membrane"/>
    <property type="evidence" value="ECO:0007669"/>
    <property type="project" value="UniProtKB-SubCell"/>
</dbReference>
<dbReference type="InterPro" id="IPR017969">
    <property type="entry name" value="Heavy-metal-associated_CS"/>
</dbReference>
<feature type="domain" description="HMA" evidence="11">
    <location>
        <begin position="2"/>
        <end position="68"/>
    </location>
</feature>
<dbReference type="Gene3D" id="3.30.70.100">
    <property type="match status" value="1"/>
</dbReference>
<dbReference type="PRINTS" id="PR00119">
    <property type="entry name" value="CATATPASE"/>
</dbReference>
<feature type="non-terminal residue" evidence="12">
    <location>
        <position position="728"/>
    </location>
</feature>
<evidence type="ECO:0000256" key="4">
    <source>
        <dbReference type="ARBA" id="ARBA00022723"/>
    </source>
</evidence>
<dbReference type="FunFam" id="2.70.150.10:FF:000002">
    <property type="entry name" value="Copper-transporting ATPase 1, putative"/>
    <property type="match status" value="1"/>
</dbReference>
<evidence type="ECO:0000256" key="3">
    <source>
        <dbReference type="ARBA" id="ARBA00022692"/>
    </source>
</evidence>
<dbReference type="InterPro" id="IPR023298">
    <property type="entry name" value="ATPase_P-typ_TM_dom_sf"/>
</dbReference>
<dbReference type="GO" id="GO:0012505">
    <property type="term" value="C:endomembrane system"/>
    <property type="evidence" value="ECO:0007669"/>
    <property type="project" value="UniProtKB-SubCell"/>
</dbReference>
<dbReference type="Gene3D" id="2.70.150.10">
    <property type="entry name" value="Calcium-transporting ATPase, cytoplasmic transduction domain A"/>
    <property type="match status" value="1"/>
</dbReference>
<evidence type="ECO:0000256" key="5">
    <source>
        <dbReference type="ARBA" id="ARBA00022741"/>
    </source>
</evidence>
<feature type="transmembrane region" description="Helical" evidence="10">
    <location>
        <begin position="166"/>
        <end position="184"/>
    </location>
</feature>
<dbReference type="InterPro" id="IPR006121">
    <property type="entry name" value="HMA_dom"/>
</dbReference>
<dbReference type="InterPro" id="IPR023299">
    <property type="entry name" value="ATPase_P-typ_cyto_dom_N"/>
</dbReference>
<keyword evidence="6 10" id="KW-0067">ATP-binding</keyword>
<keyword evidence="9 10" id="KW-0472">Membrane</keyword>
<keyword evidence="5 10" id="KW-0547">Nucleotide-binding</keyword>
<dbReference type="SUPFAM" id="SSF81665">
    <property type="entry name" value="Calcium ATPase, transmembrane domain M"/>
    <property type="match status" value="1"/>
</dbReference>
<evidence type="ECO:0000259" key="11">
    <source>
        <dbReference type="PROSITE" id="PS50846"/>
    </source>
</evidence>
<organism evidence="12 13">
    <name type="scientific">Candidatus Falkowbacteria bacterium HGW-Falkowbacteria-2</name>
    <dbReference type="NCBI Taxonomy" id="2013769"/>
    <lineage>
        <taxon>Bacteria</taxon>
        <taxon>Candidatus Falkowiibacteriota</taxon>
    </lineage>
</organism>
<dbReference type="Pfam" id="PF00122">
    <property type="entry name" value="E1-E2_ATPase"/>
    <property type="match status" value="1"/>
</dbReference>
<dbReference type="InterPro" id="IPR036412">
    <property type="entry name" value="HAD-like_sf"/>
</dbReference>
<dbReference type="Pfam" id="PF00403">
    <property type="entry name" value="HMA"/>
    <property type="match status" value="1"/>
</dbReference>
<comment type="subcellular location">
    <subcellularLocation>
        <location evidence="10">Cell membrane</location>
    </subcellularLocation>
    <subcellularLocation>
        <location evidence="1">Endomembrane system</location>
        <topology evidence="1">Multi-pass membrane protein</topology>
    </subcellularLocation>
</comment>
<dbReference type="SFLD" id="SFLDG00002">
    <property type="entry name" value="C1.7:_P-type_atpase_like"/>
    <property type="match status" value="1"/>
</dbReference>
<dbReference type="SFLD" id="SFLDF00027">
    <property type="entry name" value="p-type_atpase"/>
    <property type="match status" value="1"/>
</dbReference>
<dbReference type="GO" id="GO:0005524">
    <property type="term" value="F:ATP binding"/>
    <property type="evidence" value="ECO:0007669"/>
    <property type="project" value="UniProtKB-UniRule"/>
</dbReference>
<dbReference type="SUPFAM" id="SSF81653">
    <property type="entry name" value="Calcium ATPase, transduction domain A"/>
    <property type="match status" value="1"/>
</dbReference>
<evidence type="ECO:0000313" key="12">
    <source>
        <dbReference type="EMBL" id="PKM87377.1"/>
    </source>
</evidence>
<dbReference type="InterPro" id="IPR036163">
    <property type="entry name" value="HMA_dom_sf"/>
</dbReference>
<keyword evidence="8 10" id="KW-1133">Transmembrane helix</keyword>
<evidence type="ECO:0000256" key="7">
    <source>
        <dbReference type="ARBA" id="ARBA00022967"/>
    </source>
</evidence>
<dbReference type="InterPro" id="IPR023214">
    <property type="entry name" value="HAD_sf"/>
</dbReference>
<dbReference type="PANTHER" id="PTHR43520:SF8">
    <property type="entry name" value="P-TYPE CU(+) TRANSPORTER"/>
    <property type="match status" value="1"/>
</dbReference>
<proteinExistence type="inferred from homology"/>
<dbReference type="Proteomes" id="UP000233325">
    <property type="component" value="Unassembled WGS sequence"/>
</dbReference>
<dbReference type="PRINTS" id="PR00943">
    <property type="entry name" value="CUATPASE"/>
</dbReference>
<keyword evidence="10" id="KW-1003">Cell membrane</keyword>
<dbReference type="PROSITE" id="PS01047">
    <property type="entry name" value="HMA_1"/>
    <property type="match status" value="1"/>
</dbReference>
<dbReference type="InterPro" id="IPR044492">
    <property type="entry name" value="P_typ_ATPase_HD_dom"/>
</dbReference>
<evidence type="ECO:0000313" key="13">
    <source>
        <dbReference type="Proteomes" id="UP000233325"/>
    </source>
</evidence>
<evidence type="ECO:0000256" key="8">
    <source>
        <dbReference type="ARBA" id="ARBA00022989"/>
    </source>
</evidence>
<protein>
    <submittedName>
        <fullName evidence="12">Copper-translocating P-type ATPase</fullName>
    </submittedName>
</protein>
<dbReference type="GO" id="GO:0055070">
    <property type="term" value="P:copper ion homeostasis"/>
    <property type="evidence" value="ECO:0007669"/>
    <property type="project" value="TreeGrafter"/>
</dbReference>
<keyword evidence="3 10" id="KW-0812">Transmembrane</keyword>
<evidence type="ECO:0000256" key="6">
    <source>
        <dbReference type="ARBA" id="ARBA00022840"/>
    </source>
</evidence>
<feature type="transmembrane region" description="Helical" evidence="10">
    <location>
        <begin position="692"/>
        <end position="714"/>
    </location>
</feature>
<dbReference type="GO" id="GO:0016887">
    <property type="term" value="F:ATP hydrolysis activity"/>
    <property type="evidence" value="ECO:0007669"/>
    <property type="project" value="InterPro"/>
</dbReference>
<dbReference type="PROSITE" id="PS50846">
    <property type="entry name" value="HMA_2"/>
    <property type="match status" value="1"/>
</dbReference>
<comment type="caution">
    <text evidence="12">The sequence shown here is derived from an EMBL/GenBank/DDBJ whole genome shotgun (WGS) entry which is preliminary data.</text>
</comment>
<feature type="transmembrane region" description="Helical" evidence="10">
    <location>
        <begin position="196"/>
        <end position="215"/>
    </location>
</feature>
<keyword evidence="4 10" id="KW-0479">Metal-binding</keyword>
<dbReference type="InterPro" id="IPR059000">
    <property type="entry name" value="ATPase_P-type_domA"/>
</dbReference>
<dbReference type="InterPro" id="IPR018303">
    <property type="entry name" value="ATPase_P-typ_P_site"/>
</dbReference>
<dbReference type="NCBIfam" id="TIGR01511">
    <property type="entry name" value="ATPase-IB1_Cu"/>
    <property type="match status" value="1"/>
</dbReference>
<dbReference type="GO" id="GO:0043682">
    <property type="term" value="F:P-type divalent copper transporter activity"/>
    <property type="evidence" value="ECO:0007669"/>
    <property type="project" value="TreeGrafter"/>
</dbReference>
<dbReference type="SUPFAM" id="SSF55008">
    <property type="entry name" value="HMA, heavy metal-associated domain"/>
    <property type="match status" value="1"/>
</dbReference>
<dbReference type="SUPFAM" id="SSF56784">
    <property type="entry name" value="HAD-like"/>
    <property type="match status" value="1"/>
</dbReference>
<reference evidence="12 13" key="1">
    <citation type="journal article" date="2017" name="ISME J.">
        <title>Potential for microbial H2 and metal transformations associated with novel bacteria and archaea in deep terrestrial subsurface sediments.</title>
        <authorList>
            <person name="Hernsdorf A.W."/>
            <person name="Amano Y."/>
            <person name="Miyakawa K."/>
            <person name="Ise K."/>
            <person name="Suzuki Y."/>
            <person name="Anantharaman K."/>
            <person name="Probst A."/>
            <person name="Burstein D."/>
            <person name="Thomas B.C."/>
            <person name="Banfield J.F."/>
        </authorList>
    </citation>
    <scope>NUCLEOTIDE SEQUENCE [LARGE SCALE GENOMIC DNA]</scope>
    <source>
        <strain evidence="12">HGW-Falkowbacteria-2</strain>
    </source>
</reference>
<dbReference type="SFLD" id="SFLDS00003">
    <property type="entry name" value="Haloacid_Dehalogenase"/>
    <property type="match status" value="1"/>
</dbReference>
<dbReference type="Gene3D" id="3.40.50.1000">
    <property type="entry name" value="HAD superfamily/HAD-like"/>
    <property type="match status" value="1"/>
</dbReference>
<evidence type="ECO:0000256" key="9">
    <source>
        <dbReference type="ARBA" id="ARBA00023136"/>
    </source>
</evidence>
<evidence type="ECO:0000256" key="1">
    <source>
        <dbReference type="ARBA" id="ARBA00004127"/>
    </source>
</evidence>
<dbReference type="InterPro" id="IPR027256">
    <property type="entry name" value="P-typ_ATPase_IB"/>
</dbReference>
<sequence length="728" mass="77732">METKTYPVHGLHCASCAQIVKSRLEKLPGVEQVDVNYASEEAIIKYEPDSIAPSAMSSELEKYGYSLLYTEKPTEKSAVTDFDLEEIREKEGFFIAVPVAVFVFITMIYSLVASYIPSLPVLPLPMRIMDVFLLLAASVIMFGPGRRFLTALARFARYRVANMDTLVGLGTATAYFYSLLLFLFPDVGAQLGLASHYYFDATIVVIGFIILGKYLEKDAKRRSGAAIEALMNLRPDRAFIQKKGGDEEIATADIKVGDRLIVKPGMKIPVDGTVIEGNSSVDESMISGEALPADKTNGDKVIGGTINRQGLLIVKAESVGADTVLAQIINLVKEAQNSRSPIQNLSDKISAVFVPIVLVIALVSFLLWIFIGPYTIGFENAMSGAIAALVGVLVIACPCALGLATPTALMASIGRGAKQGILIKNAEALEKLREADIVILDKTGTVTSGKIKVTAINALADNMSEDDILLLASALEQYSEHPLAEAIVNEAKSRKLPYGQQLVAGFQAQSGHGVSGRVNNINVKIGKTGEALGTWATARNDQGETIIDIRAGDKLLGQIACGDEIKEEAIEAIKALKKNGLKIMMLTGDRATAAARIARLAGIDEVRANMLPEGKANVIKELQAQGHKVAMLGDGINDAPALAQADSGIAMATGTDAAMATAGITILGGDLKKAVQAFRLSRFTFRTIKENLFWAFIYNLIGIPLAAGLFYPIFGLVLNPAFAGAAMA</sequence>
<evidence type="ECO:0000256" key="10">
    <source>
        <dbReference type="RuleBase" id="RU362081"/>
    </source>
</evidence>
<accession>A0A2N2DY44</accession>
<dbReference type="GO" id="GO:0005507">
    <property type="term" value="F:copper ion binding"/>
    <property type="evidence" value="ECO:0007669"/>
    <property type="project" value="TreeGrafter"/>
</dbReference>
<dbReference type="PROSITE" id="PS00154">
    <property type="entry name" value="ATPASE_E1_E2"/>
    <property type="match status" value="1"/>
</dbReference>
<dbReference type="NCBIfam" id="TIGR01494">
    <property type="entry name" value="ATPase_P-type"/>
    <property type="match status" value="1"/>
</dbReference>
<dbReference type="InterPro" id="IPR008250">
    <property type="entry name" value="ATPase_P-typ_transduc_dom_A_sf"/>
</dbReference>
<evidence type="ECO:0000256" key="2">
    <source>
        <dbReference type="ARBA" id="ARBA00006024"/>
    </source>
</evidence>
<dbReference type="Pfam" id="PF00702">
    <property type="entry name" value="Hydrolase"/>
    <property type="match status" value="1"/>
</dbReference>
<feature type="transmembrane region" description="Helical" evidence="10">
    <location>
        <begin position="349"/>
        <end position="371"/>
    </location>
</feature>
<dbReference type="AlphaFoldDB" id="A0A2N2DY44"/>
<name>A0A2N2DY44_9BACT</name>
<dbReference type="EMBL" id="PHAH01000046">
    <property type="protein sequence ID" value="PKM87377.1"/>
    <property type="molecule type" value="Genomic_DNA"/>
</dbReference>
<feature type="transmembrane region" description="Helical" evidence="10">
    <location>
        <begin position="128"/>
        <end position="145"/>
    </location>
</feature>
<keyword evidence="7" id="KW-1278">Translocase</keyword>
<feature type="transmembrane region" description="Helical" evidence="10">
    <location>
        <begin position="93"/>
        <end position="116"/>
    </location>
</feature>
<feature type="transmembrane region" description="Helical" evidence="10">
    <location>
        <begin position="383"/>
        <end position="405"/>
    </location>
</feature>
<dbReference type="InterPro" id="IPR001757">
    <property type="entry name" value="P_typ_ATPase"/>
</dbReference>
<dbReference type="NCBIfam" id="TIGR01525">
    <property type="entry name" value="ATPase-IB_hvy"/>
    <property type="match status" value="1"/>
</dbReference>
<comment type="similarity">
    <text evidence="2 10">Belongs to the cation transport ATPase (P-type) (TC 3.A.3) family. Type IB subfamily.</text>
</comment>
<dbReference type="Gene3D" id="3.40.1110.10">
    <property type="entry name" value="Calcium-transporting ATPase, cytoplasmic domain N"/>
    <property type="match status" value="1"/>
</dbReference>
<dbReference type="CDD" id="cd02094">
    <property type="entry name" value="P-type_ATPase_Cu-like"/>
    <property type="match status" value="1"/>
</dbReference>
<dbReference type="CDD" id="cd00371">
    <property type="entry name" value="HMA"/>
    <property type="match status" value="1"/>
</dbReference>
<dbReference type="PANTHER" id="PTHR43520">
    <property type="entry name" value="ATP7, ISOFORM B"/>
    <property type="match status" value="1"/>
</dbReference>